<evidence type="ECO:0000256" key="1">
    <source>
        <dbReference type="ARBA" id="ARBA00004442"/>
    </source>
</evidence>
<reference evidence="8" key="2">
    <citation type="submission" date="2021-04" db="EMBL/GenBank/DDBJ databases">
        <authorList>
            <person name="Gilroy R."/>
        </authorList>
    </citation>
    <scope>NUCLEOTIDE SEQUENCE</scope>
    <source>
        <strain evidence="8">Gambia2-208</strain>
    </source>
</reference>
<evidence type="ECO:0000256" key="5">
    <source>
        <dbReference type="ARBA" id="ARBA00023237"/>
    </source>
</evidence>
<evidence type="ECO:0000256" key="2">
    <source>
        <dbReference type="ARBA" id="ARBA00006275"/>
    </source>
</evidence>
<accession>A0A9D1ZJA5</accession>
<reference evidence="8" key="1">
    <citation type="journal article" date="2021" name="PeerJ">
        <title>Extensive microbial diversity within the chicken gut microbiome revealed by metagenomics and culture.</title>
        <authorList>
            <person name="Gilroy R."/>
            <person name="Ravi A."/>
            <person name="Getino M."/>
            <person name="Pursley I."/>
            <person name="Horton D.L."/>
            <person name="Alikhan N.F."/>
            <person name="Baker D."/>
            <person name="Gharbi K."/>
            <person name="Hall N."/>
            <person name="Watson M."/>
            <person name="Adriaenssens E.M."/>
            <person name="Foster-Nyarko E."/>
            <person name="Jarju S."/>
            <person name="Secka A."/>
            <person name="Antonio M."/>
            <person name="Oren A."/>
            <person name="Chaudhuri R.R."/>
            <person name="La Ragione R."/>
            <person name="Hildebrand F."/>
            <person name="Pallen M.J."/>
        </authorList>
    </citation>
    <scope>NUCLEOTIDE SEQUENCE</scope>
    <source>
        <strain evidence="8">Gambia2-208</strain>
    </source>
</reference>
<dbReference type="Pfam" id="PF14322">
    <property type="entry name" value="SusD-like_3"/>
    <property type="match status" value="1"/>
</dbReference>
<dbReference type="EMBL" id="DXCV01000064">
    <property type="protein sequence ID" value="HIY88963.1"/>
    <property type="molecule type" value="Genomic_DNA"/>
</dbReference>
<dbReference type="InterPro" id="IPR033985">
    <property type="entry name" value="SusD-like_N"/>
</dbReference>
<evidence type="ECO:0000259" key="7">
    <source>
        <dbReference type="Pfam" id="PF14322"/>
    </source>
</evidence>
<organism evidence="8 9">
    <name type="scientific">Candidatus Bacteroides pullicola</name>
    <dbReference type="NCBI Taxonomy" id="2838475"/>
    <lineage>
        <taxon>Bacteria</taxon>
        <taxon>Pseudomonadati</taxon>
        <taxon>Bacteroidota</taxon>
        <taxon>Bacteroidia</taxon>
        <taxon>Bacteroidales</taxon>
        <taxon>Bacteroidaceae</taxon>
        <taxon>Bacteroides</taxon>
    </lineage>
</organism>
<protein>
    <submittedName>
        <fullName evidence="8">RagB/SusD family nutrient uptake outer membrane protein</fullName>
    </submittedName>
</protein>
<dbReference type="Gene3D" id="1.25.40.390">
    <property type="match status" value="2"/>
</dbReference>
<keyword evidence="3" id="KW-0732">Signal</keyword>
<keyword evidence="4" id="KW-0472">Membrane</keyword>
<gene>
    <name evidence="8" type="ORF">H9824_09695</name>
</gene>
<dbReference type="InterPro" id="IPR012944">
    <property type="entry name" value="SusD_RagB_dom"/>
</dbReference>
<evidence type="ECO:0000256" key="3">
    <source>
        <dbReference type="ARBA" id="ARBA00022729"/>
    </source>
</evidence>
<comment type="similarity">
    <text evidence="2">Belongs to the SusD family.</text>
</comment>
<dbReference type="AlphaFoldDB" id="A0A9D1ZJA5"/>
<dbReference type="Proteomes" id="UP000886851">
    <property type="component" value="Unassembled WGS sequence"/>
</dbReference>
<name>A0A9D1ZJA5_9BACE</name>
<keyword evidence="5" id="KW-0998">Cell outer membrane</keyword>
<evidence type="ECO:0000259" key="6">
    <source>
        <dbReference type="Pfam" id="PF07980"/>
    </source>
</evidence>
<dbReference type="InterPro" id="IPR011990">
    <property type="entry name" value="TPR-like_helical_dom_sf"/>
</dbReference>
<sequence>MKKIFQTLLVAAALGCTACEDKLDIVPLGETTLTTVDELETLLNQEPLLYQLENHFEILCNNTYTDYDGLPDFLANPNSLLYALVMYDESVDRANLTTSNSLYEDLYSNINYMNVVISKAPEASGDDAKRRQIVAEARVSRAWYHYLLVNMFARQYDEATAGELGGIAYVDNTNVGEQKTKLTLAQVYDRILQDCSDEVLADLVQDHVSTPCRFGLDFGYGVRAKVLFQMKRYDEALRYANLALGVNPRIEDRTTVKATANWILDETAQNNYYLIWAKTGNMGDLGGLCITADLARLIDPNDYVYKYYYQEGAPAWDTPYPTLPEGCLQCQVWDIHWNVFGLRAESMYYLAAECLIRSGNIREGLAQVDRVRVMRIEDYRPFADQAASLTEKEAMKLLQDSKRVEFFNTFENFCDRKRWNSEADYAETIVRDLGAEYGGQVSLRPDSPLWVFPFPQNAVLHNSSLTQNY</sequence>
<comment type="caution">
    <text evidence="8">The sequence shown here is derived from an EMBL/GenBank/DDBJ whole genome shotgun (WGS) entry which is preliminary data.</text>
</comment>
<proteinExistence type="inferred from homology"/>
<feature type="domain" description="SusD-like N-terminal" evidence="7">
    <location>
        <begin position="78"/>
        <end position="197"/>
    </location>
</feature>
<evidence type="ECO:0000313" key="8">
    <source>
        <dbReference type="EMBL" id="HIY88963.1"/>
    </source>
</evidence>
<feature type="domain" description="RagB/SusD" evidence="6">
    <location>
        <begin position="347"/>
        <end position="469"/>
    </location>
</feature>
<dbReference type="PROSITE" id="PS51257">
    <property type="entry name" value="PROKAR_LIPOPROTEIN"/>
    <property type="match status" value="1"/>
</dbReference>
<dbReference type="SUPFAM" id="SSF48452">
    <property type="entry name" value="TPR-like"/>
    <property type="match status" value="1"/>
</dbReference>
<comment type="subcellular location">
    <subcellularLocation>
        <location evidence="1">Cell outer membrane</location>
    </subcellularLocation>
</comment>
<evidence type="ECO:0000256" key="4">
    <source>
        <dbReference type="ARBA" id="ARBA00023136"/>
    </source>
</evidence>
<evidence type="ECO:0000313" key="9">
    <source>
        <dbReference type="Proteomes" id="UP000886851"/>
    </source>
</evidence>
<dbReference type="Pfam" id="PF07980">
    <property type="entry name" value="SusD_RagB"/>
    <property type="match status" value="1"/>
</dbReference>